<keyword evidence="1" id="KW-0812">Transmembrane</keyword>
<gene>
    <name evidence="2" type="ORF">HDIA_4234</name>
</gene>
<evidence type="ECO:0000313" key="3">
    <source>
        <dbReference type="Proteomes" id="UP000223606"/>
    </source>
</evidence>
<dbReference type="KEGG" id="hdi:HDIA_4234"/>
<sequence length="164" mass="17231">MATLLLWVGAVVLGYMVFRRYGLAEGVRTTRAATIRALQVMPRIIVAVLTAGFVGMLVPSGLVAEQIGPESGLRGVIIAMLVGGVIPAGPMISFPLVVVLNEAGAGQVQLITLLTAWSVFAMHRVIMYEIPLMGLRFGATRLAASLPLPLIAAGLATLIRMVAP</sequence>
<dbReference type="OrthoDB" id="5797386at2"/>
<dbReference type="Proteomes" id="UP000223606">
    <property type="component" value="Chromosome 1"/>
</dbReference>
<keyword evidence="1" id="KW-0472">Membrane</keyword>
<feature type="transmembrane region" description="Helical" evidence="1">
    <location>
        <begin position="76"/>
        <end position="98"/>
    </location>
</feature>
<evidence type="ECO:0000313" key="2">
    <source>
        <dbReference type="EMBL" id="SON57775.1"/>
    </source>
</evidence>
<proteinExistence type="predicted"/>
<feature type="transmembrane region" description="Helical" evidence="1">
    <location>
        <begin position="110"/>
        <end position="130"/>
    </location>
</feature>
<protein>
    <recommendedName>
        <fullName evidence="4">Permease</fullName>
    </recommendedName>
</protein>
<feature type="transmembrane region" description="Helical" evidence="1">
    <location>
        <begin position="142"/>
        <end position="163"/>
    </location>
</feature>
<evidence type="ECO:0008006" key="4">
    <source>
        <dbReference type="Google" id="ProtNLM"/>
    </source>
</evidence>
<organism evidence="2 3">
    <name type="scientific">Hartmannibacter diazotrophicus</name>
    <dbReference type="NCBI Taxonomy" id="1482074"/>
    <lineage>
        <taxon>Bacteria</taxon>
        <taxon>Pseudomonadati</taxon>
        <taxon>Pseudomonadota</taxon>
        <taxon>Alphaproteobacteria</taxon>
        <taxon>Hyphomicrobiales</taxon>
        <taxon>Pleomorphomonadaceae</taxon>
        <taxon>Hartmannibacter</taxon>
    </lineage>
</organism>
<name>A0A2C9DDT0_9HYPH</name>
<dbReference type="EMBL" id="LT960614">
    <property type="protein sequence ID" value="SON57775.1"/>
    <property type="molecule type" value="Genomic_DNA"/>
</dbReference>
<feature type="transmembrane region" description="Helical" evidence="1">
    <location>
        <begin position="40"/>
        <end position="64"/>
    </location>
</feature>
<reference evidence="3" key="1">
    <citation type="submission" date="2017-09" db="EMBL/GenBank/DDBJ databases">
        <title>Genome sequence of Nannocystis excedens DSM 71.</title>
        <authorList>
            <person name="Blom J."/>
        </authorList>
    </citation>
    <scope>NUCLEOTIDE SEQUENCE [LARGE SCALE GENOMIC DNA]</scope>
    <source>
        <strain evidence="3">type strain: E19</strain>
    </source>
</reference>
<evidence type="ECO:0000256" key="1">
    <source>
        <dbReference type="SAM" id="Phobius"/>
    </source>
</evidence>
<accession>A0A2C9DDT0</accession>
<dbReference type="AlphaFoldDB" id="A0A2C9DDT0"/>
<keyword evidence="1" id="KW-1133">Transmembrane helix</keyword>
<keyword evidence="3" id="KW-1185">Reference proteome</keyword>
<dbReference type="RefSeq" id="WP_099557977.1">
    <property type="nucleotide sequence ID" value="NZ_LT960614.1"/>
</dbReference>